<reference evidence="3 4" key="1">
    <citation type="submission" date="2013-08" db="EMBL/GenBank/DDBJ databases">
        <authorList>
            <person name="Weinstock G."/>
            <person name="Sodergren E."/>
            <person name="Wylie T."/>
            <person name="Fulton L."/>
            <person name="Fulton R."/>
            <person name="Fronick C."/>
            <person name="O'Laughlin M."/>
            <person name="Godfrey J."/>
            <person name="Miner T."/>
            <person name="Herter B."/>
            <person name="Appelbaum E."/>
            <person name="Cordes M."/>
            <person name="Lek S."/>
            <person name="Wollam A."/>
            <person name="Pepin K.H."/>
            <person name="Palsikar V.B."/>
            <person name="Mitreva M."/>
            <person name="Wilson R.K."/>
        </authorList>
    </citation>
    <scope>NUCLEOTIDE SEQUENCE [LARGE SCALE GENOMIC DNA]</scope>
    <source>
        <strain evidence="3 4">ATCC 15930</strain>
    </source>
</reference>
<keyword evidence="1" id="KW-0732">Signal</keyword>
<feature type="domain" description="Putative carbohydrate metabolism" evidence="2">
    <location>
        <begin position="143"/>
        <end position="369"/>
    </location>
</feature>
<evidence type="ECO:0000313" key="3">
    <source>
        <dbReference type="EMBL" id="KDR53221.1"/>
    </source>
</evidence>
<dbReference type="EMBL" id="JNGW01000023">
    <property type="protein sequence ID" value="KDR53221.1"/>
    <property type="molecule type" value="Genomic_DNA"/>
</dbReference>
<evidence type="ECO:0000256" key="1">
    <source>
        <dbReference type="SAM" id="SignalP"/>
    </source>
</evidence>
<dbReference type="Gene3D" id="2.60.120.890">
    <property type="entry name" value="BT2081, beta-jelly-roll domain"/>
    <property type="match status" value="1"/>
</dbReference>
<evidence type="ECO:0000313" key="4">
    <source>
        <dbReference type="Proteomes" id="UP000027442"/>
    </source>
</evidence>
<gene>
    <name evidence="3" type="ORF">HMPREF1991_00695</name>
</gene>
<dbReference type="AlphaFoldDB" id="A0A069QTP6"/>
<feature type="chain" id="PRO_5001665695" description="Putative carbohydrate metabolism domain-containing protein" evidence="1">
    <location>
        <begin position="25"/>
        <end position="372"/>
    </location>
</feature>
<dbReference type="InterPro" id="IPR038653">
    <property type="entry name" value="Put_CMD_sf"/>
</dbReference>
<accession>A0A069QTP6</accession>
<dbReference type="HOGENOM" id="CLU_058034_0_0_10"/>
<dbReference type="Proteomes" id="UP000027442">
    <property type="component" value="Unassembled WGS sequence"/>
</dbReference>
<feature type="signal peptide" evidence="1">
    <location>
        <begin position="1"/>
        <end position="24"/>
    </location>
</feature>
<dbReference type="PROSITE" id="PS51257">
    <property type="entry name" value="PROKAR_LIPOPROTEIN"/>
    <property type="match status" value="1"/>
</dbReference>
<dbReference type="InterPro" id="IPR025112">
    <property type="entry name" value="PCMD"/>
</dbReference>
<dbReference type="Gene3D" id="2.60.40.2340">
    <property type="match status" value="1"/>
</dbReference>
<dbReference type="Pfam" id="PF13201">
    <property type="entry name" value="PCMD"/>
    <property type="match status" value="1"/>
</dbReference>
<dbReference type="RefSeq" id="WP_025790020.1">
    <property type="nucleotide sequence ID" value="NZ_KB899218.1"/>
</dbReference>
<dbReference type="eggNOG" id="ENOG502Z913">
    <property type="taxonomic scope" value="Bacteria"/>
</dbReference>
<sequence length="372" mass="41543">MTFLKPFKAIVAALALATISTACIREEALNTEADITAFQLDGNLLIREPVITNDEVRLYVNGWEDRSKLAPRFELTPGATISPASGTERDFTTPQKYTVTSQDGQWKKTYTVTFISNDVPTAYHFEGLDYHIYKDENTGKEIKKFEKLYEQLANGSKIEWNSGNAGFMITNADASPKDYPTMQDDEGYVGKCAKLVTRSTGPIGIGFGAPLAAGNLFLGDFQINIINMAKSTHFGLPYRSKPVAISGYYKYQPGKDFTDKNNTVLPNERDTFDIYAVMYESTKEVPHLDGTNIKTHPNIVMIAQVKERKPTDKWTHFSMTFEPVAGRTLDPEKLRNGKYNLAIVMSSSQGGAFFRGAVGSTLWVDEMQLFHE</sequence>
<dbReference type="PATRIC" id="fig|1122985.7.peg.723"/>
<name>A0A069QTP6_HOYLO</name>
<proteinExistence type="predicted"/>
<keyword evidence="4" id="KW-1185">Reference proteome</keyword>
<protein>
    <recommendedName>
        <fullName evidence="2">Putative carbohydrate metabolism domain-containing protein</fullName>
    </recommendedName>
</protein>
<comment type="caution">
    <text evidence="3">The sequence shown here is derived from an EMBL/GenBank/DDBJ whole genome shotgun (WGS) entry which is preliminary data.</text>
</comment>
<organism evidence="3 4">
    <name type="scientific">Hoylesella loescheii DSM 19665 = JCM 12249 = ATCC 15930</name>
    <dbReference type="NCBI Taxonomy" id="1122985"/>
    <lineage>
        <taxon>Bacteria</taxon>
        <taxon>Pseudomonadati</taxon>
        <taxon>Bacteroidota</taxon>
        <taxon>Bacteroidia</taxon>
        <taxon>Bacteroidales</taxon>
        <taxon>Prevotellaceae</taxon>
        <taxon>Hoylesella</taxon>
    </lineage>
</organism>
<evidence type="ECO:0000259" key="2">
    <source>
        <dbReference type="Pfam" id="PF13201"/>
    </source>
</evidence>